<evidence type="ECO:0000259" key="1">
    <source>
        <dbReference type="PROSITE" id="PS51186"/>
    </source>
</evidence>
<dbReference type="Pfam" id="PF13302">
    <property type="entry name" value="Acetyltransf_3"/>
    <property type="match status" value="1"/>
</dbReference>
<gene>
    <name evidence="2" type="ORF">SDC9_171381</name>
</gene>
<accession>A0A645GAP6</accession>
<dbReference type="Gene3D" id="3.40.630.30">
    <property type="match status" value="1"/>
</dbReference>
<sequence>MKNYKEGKISHYAIVLKEENIVVGNVGFNNISPSSKEGEMGICINPYYWGHNLSAELAKEMIRYGFEDLGLQKIFAITFEDNKYSQKPLEVLGFNYTKTFNKKLYSKNEYVKCHRYEMLRSSYIKNKLKLNKKG</sequence>
<proteinExistence type="predicted"/>
<dbReference type="InterPro" id="IPR016181">
    <property type="entry name" value="Acyl_CoA_acyltransferase"/>
</dbReference>
<dbReference type="EMBL" id="VSSQ01072657">
    <property type="protein sequence ID" value="MPN23988.1"/>
    <property type="molecule type" value="Genomic_DNA"/>
</dbReference>
<dbReference type="GO" id="GO:0016747">
    <property type="term" value="F:acyltransferase activity, transferring groups other than amino-acyl groups"/>
    <property type="evidence" value="ECO:0007669"/>
    <property type="project" value="InterPro"/>
</dbReference>
<dbReference type="AlphaFoldDB" id="A0A645GAP6"/>
<organism evidence="2">
    <name type="scientific">bioreactor metagenome</name>
    <dbReference type="NCBI Taxonomy" id="1076179"/>
    <lineage>
        <taxon>unclassified sequences</taxon>
        <taxon>metagenomes</taxon>
        <taxon>ecological metagenomes</taxon>
    </lineage>
</organism>
<comment type="caution">
    <text evidence="2">The sequence shown here is derived from an EMBL/GenBank/DDBJ whole genome shotgun (WGS) entry which is preliminary data.</text>
</comment>
<feature type="domain" description="N-acetyltransferase" evidence="1">
    <location>
        <begin position="1"/>
        <end position="117"/>
    </location>
</feature>
<protein>
    <recommendedName>
        <fullName evidence="1">N-acetyltransferase domain-containing protein</fullName>
    </recommendedName>
</protein>
<dbReference type="InterPro" id="IPR000182">
    <property type="entry name" value="GNAT_dom"/>
</dbReference>
<name>A0A645GAP6_9ZZZZ</name>
<reference evidence="2" key="1">
    <citation type="submission" date="2019-08" db="EMBL/GenBank/DDBJ databases">
        <authorList>
            <person name="Kucharzyk K."/>
            <person name="Murdoch R.W."/>
            <person name="Higgins S."/>
            <person name="Loffler F."/>
        </authorList>
    </citation>
    <scope>NUCLEOTIDE SEQUENCE</scope>
</reference>
<dbReference type="InterPro" id="IPR051531">
    <property type="entry name" value="N-acetyltransferase"/>
</dbReference>
<dbReference type="PANTHER" id="PTHR43792">
    <property type="entry name" value="GNAT FAMILY, PUTATIVE (AFU_ORTHOLOGUE AFUA_3G00765)-RELATED-RELATED"/>
    <property type="match status" value="1"/>
</dbReference>
<dbReference type="SUPFAM" id="SSF55729">
    <property type="entry name" value="Acyl-CoA N-acyltransferases (Nat)"/>
    <property type="match status" value="1"/>
</dbReference>
<evidence type="ECO:0000313" key="2">
    <source>
        <dbReference type="EMBL" id="MPN23988.1"/>
    </source>
</evidence>
<dbReference type="PROSITE" id="PS51186">
    <property type="entry name" value="GNAT"/>
    <property type="match status" value="1"/>
</dbReference>